<proteinExistence type="predicted"/>
<sequence>MSARDPLLITSRKALLAFCCGSALLLAASQAIGESAAVSSRKIEYFNPASDQTVFGKLEFLGGLDLTSSDSLFGAWSSIRFRPDGKRFIGVLDTGHWISGEIKRDEKGRLSGIDGVSLAPMLDREGRNNVPKRAMDAESLAIRGDKIYVGFEQRHRIDQYPLDGFETAKPEKSLPLPIPKKVLESNRSLEMLTASPAQGPLAGGLVTITEESLDINGNLYAGVVDGPHPGGFKLVRRDDFDVTDGAWLPDGDLLLLERRFRFPSGLGMRIVRVKGDSIKPGALVDGEILLDADQSFQIDNMEGLDVVDMGNGDLRLILVSDDNHFMLQRTLMLEFRLQP</sequence>
<evidence type="ECO:0000259" key="2">
    <source>
        <dbReference type="Pfam" id="PF13449"/>
    </source>
</evidence>
<dbReference type="Pfam" id="PF13449">
    <property type="entry name" value="Phytase-like"/>
    <property type="match status" value="1"/>
</dbReference>
<dbReference type="PIRSF" id="PIRSF031900">
    <property type="entry name" value="UCP031900"/>
    <property type="match status" value="1"/>
</dbReference>
<organism evidence="3 4">
    <name type="scientific">Agrobacterium vitis</name>
    <name type="common">Rhizobium vitis</name>
    <dbReference type="NCBI Taxonomy" id="373"/>
    <lineage>
        <taxon>Bacteria</taxon>
        <taxon>Pseudomonadati</taxon>
        <taxon>Pseudomonadota</taxon>
        <taxon>Alphaproteobacteria</taxon>
        <taxon>Hyphomicrobiales</taxon>
        <taxon>Rhizobiaceae</taxon>
        <taxon>Rhizobium/Agrobacterium group</taxon>
        <taxon>Agrobacterium</taxon>
    </lineage>
</organism>
<dbReference type="InterPro" id="IPR014567">
    <property type="entry name" value="UCP031900"/>
</dbReference>
<reference evidence="3" key="1">
    <citation type="submission" date="2020-11" db="EMBL/GenBank/DDBJ databases">
        <title>Agrobacterium vitis strain K377 genome.</title>
        <authorList>
            <person name="Xi H."/>
        </authorList>
    </citation>
    <scope>NUCLEOTIDE SEQUENCE</scope>
    <source>
        <strain evidence="3">K377</strain>
    </source>
</reference>
<comment type="caution">
    <text evidence="3">The sequence shown here is derived from an EMBL/GenBank/DDBJ whole genome shotgun (WGS) entry which is preliminary data.</text>
</comment>
<feature type="chain" id="PRO_5041929496" evidence="1">
    <location>
        <begin position="28"/>
        <end position="339"/>
    </location>
</feature>
<evidence type="ECO:0000313" key="3">
    <source>
        <dbReference type="EMBL" id="MBF2718042.1"/>
    </source>
</evidence>
<name>A0AAE2RK87_AGRVI</name>
<protein>
    <submittedName>
        <fullName evidence="3">Esterase-like activity of phytase family protein</fullName>
    </submittedName>
</protein>
<feature type="domain" description="Phytase-like" evidence="2">
    <location>
        <begin position="73"/>
        <end position="324"/>
    </location>
</feature>
<feature type="signal peptide" evidence="1">
    <location>
        <begin position="1"/>
        <end position="27"/>
    </location>
</feature>
<dbReference type="Proteomes" id="UP000655037">
    <property type="component" value="Unassembled WGS sequence"/>
</dbReference>
<evidence type="ECO:0000256" key="1">
    <source>
        <dbReference type="SAM" id="SignalP"/>
    </source>
</evidence>
<evidence type="ECO:0000313" key="4">
    <source>
        <dbReference type="Proteomes" id="UP000655037"/>
    </source>
</evidence>
<keyword evidence="1" id="KW-0732">Signal</keyword>
<dbReference type="EMBL" id="JACXXJ020000005">
    <property type="protein sequence ID" value="MBF2718042.1"/>
    <property type="molecule type" value="Genomic_DNA"/>
</dbReference>
<dbReference type="InterPro" id="IPR027372">
    <property type="entry name" value="Phytase-like_dom"/>
</dbReference>
<accession>A0AAE2RK87</accession>
<dbReference type="AlphaFoldDB" id="A0AAE2RK87"/>
<gene>
    <name evidence="3" type="ORF">IEI95_027950</name>
</gene>